<name>A0ABQ6H9B6_9GAMM</name>
<dbReference type="RefSeq" id="WP_284208442.1">
    <property type="nucleotide sequence ID" value="NZ_BSSU01000012.1"/>
</dbReference>
<accession>A0ABQ6H9B6</accession>
<dbReference type="EMBL" id="BSSU01000012">
    <property type="protein sequence ID" value="GLX83046.1"/>
    <property type="molecule type" value="Genomic_DNA"/>
</dbReference>
<keyword evidence="3" id="KW-1185">Reference proteome</keyword>
<comment type="caution">
    <text evidence="2">The sequence shown here is derived from an EMBL/GenBank/DDBJ whole genome shotgun (WGS) entry which is preliminary data.</text>
</comment>
<organism evidence="2 3">
    <name type="scientific">Thalassotalea eurytherma</name>
    <dbReference type="NCBI Taxonomy" id="1144278"/>
    <lineage>
        <taxon>Bacteria</taxon>
        <taxon>Pseudomonadati</taxon>
        <taxon>Pseudomonadota</taxon>
        <taxon>Gammaproteobacteria</taxon>
        <taxon>Alteromonadales</taxon>
        <taxon>Colwelliaceae</taxon>
        <taxon>Thalassotalea</taxon>
    </lineage>
</organism>
<gene>
    <name evidence="2" type="ORF">theurythT_24980</name>
</gene>
<reference evidence="2 3" key="1">
    <citation type="submission" date="2023-03" db="EMBL/GenBank/DDBJ databases">
        <title>Draft genome sequence of Thalassotalea eurytherma JCM 18482T.</title>
        <authorList>
            <person name="Sawabe T."/>
        </authorList>
    </citation>
    <scope>NUCLEOTIDE SEQUENCE [LARGE SCALE GENOMIC DNA]</scope>
    <source>
        <strain evidence="2 3">JCM 18482</strain>
    </source>
</reference>
<proteinExistence type="predicted"/>
<keyword evidence="1" id="KW-0175">Coiled coil</keyword>
<evidence type="ECO:0000256" key="1">
    <source>
        <dbReference type="SAM" id="Coils"/>
    </source>
</evidence>
<evidence type="ECO:0008006" key="4">
    <source>
        <dbReference type="Google" id="ProtNLM"/>
    </source>
</evidence>
<protein>
    <recommendedName>
        <fullName evidence="4">DUF3486 family protein</fullName>
    </recommendedName>
</protein>
<dbReference type="Proteomes" id="UP001157133">
    <property type="component" value="Unassembled WGS sequence"/>
</dbReference>
<evidence type="ECO:0000313" key="3">
    <source>
        <dbReference type="Proteomes" id="UP001157133"/>
    </source>
</evidence>
<evidence type="ECO:0000313" key="2">
    <source>
        <dbReference type="EMBL" id="GLX83046.1"/>
    </source>
</evidence>
<sequence length="176" mass="20383">MLNHFEAKAEEAKKDELPEWVSENNLSKPAYLEIIKKQDELMAYIERHKNLSDFKAKKTYHISARSIAIALDCAANSLTDEKKVSFAKDFNDFLKGVNKELLEAKNARVEKQRKKQSRGKHAATKEELVELATSTEDQLKELQKKNVIEQVETIFNQLDEPIRRKLQIRPSNVVKF</sequence>
<feature type="coiled-coil region" evidence="1">
    <location>
        <begin position="94"/>
        <end position="152"/>
    </location>
</feature>